<dbReference type="AlphaFoldDB" id="A0A5J4KYX5"/>
<protein>
    <submittedName>
        <fullName evidence="1">Uncharacterized protein</fullName>
    </submittedName>
</protein>
<keyword evidence="2" id="KW-1185">Reference proteome</keyword>
<sequence length="64" mass="7128">MVGGMRFFPEGMQAKIIQLNGQPAIIGYTEKGIYGVILLEFVGTHIRNVYSIINPDKLKHLIPS</sequence>
<dbReference type="Proteomes" id="UP000326912">
    <property type="component" value="Unassembled WGS sequence"/>
</dbReference>
<accession>A0A5J4KYX5</accession>
<proteinExistence type="predicted"/>
<comment type="caution">
    <text evidence="1">The sequence shown here is derived from an EMBL/GenBank/DDBJ whole genome shotgun (WGS) entry which is preliminary data.</text>
</comment>
<evidence type="ECO:0000313" key="1">
    <source>
        <dbReference type="EMBL" id="GER92272.1"/>
    </source>
</evidence>
<dbReference type="EMBL" id="BKZW01000007">
    <property type="protein sequence ID" value="GER92272.1"/>
    <property type="molecule type" value="Genomic_DNA"/>
</dbReference>
<name>A0A5J4KYX5_9CHLR</name>
<gene>
    <name evidence="1" type="ORF">KDW_64340</name>
</gene>
<evidence type="ECO:0000313" key="2">
    <source>
        <dbReference type="Proteomes" id="UP000326912"/>
    </source>
</evidence>
<organism evidence="1 2">
    <name type="scientific">Dictyobacter vulcani</name>
    <dbReference type="NCBI Taxonomy" id="2607529"/>
    <lineage>
        <taxon>Bacteria</taxon>
        <taxon>Bacillati</taxon>
        <taxon>Chloroflexota</taxon>
        <taxon>Ktedonobacteria</taxon>
        <taxon>Ktedonobacterales</taxon>
        <taxon>Dictyobacteraceae</taxon>
        <taxon>Dictyobacter</taxon>
    </lineage>
</organism>
<reference evidence="1 2" key="1">
    <citation type="submission" date="2019-10" db="EMBL/GenBank/DDBJ databases">
        <title>Dictyobacter vulcani sp. nov., within the class Ktedonobacteria, isolated from soil of volcanic Mt. Zao.</title>
        <authorList>
            <person name="Zheng Y."/>
            <person name="Wang C.M."/>
            <person name="Sakai Y."/>
            <person name="Abe K."/>
            <person name="Yokota A."/>
            <person name="Yabe S."/>
        </authorList>
    </citation>
    <scope>NUCLEOTIDE SEQUENCE [LARGE SCALE GENOMIC DNA]</scope>
    <source>
        <strain evidence="1 2">W12</strain>
    </source>
</reference>